<dbReference type="Proteomes" id="UP000292003">
    <property type="component" value="Unassembled WGS sequence"/>
</dbReference>
<proteinExistence type="predicted"/>
<keyword evidence="6" id="KW-1185">Reference proteome</keyword>
<dbReference type="PANTHER" id="PTHR43132">
    <property type="entry name" value="ARSENICAL RESISTANCE OPERON REPRESSOR ARSR-RELATED"/>
    <property type="match status" value="1"/>
</dbReference>
<dbReference type="Pfam" id="PF01022">
    <property type="entry name" value="HTH_5"/>
    <property type="match status" value="1"/>
</dbReference>
<dbReference type="CDD" id="cd00090">
    <property type="entry name" value="HTH_ARSR"/>
    <property type="match status" value="1"/>
</dbReference>
<dbReference type="SMART" id="SM00418">
    <property type="entry name" value="HTH_ARSR"/>
    <property type="match status" value="1"/>
</dbReference>
<organism evidence="5 6">
    <name type="scientific">Amycolatopsis suaedae</name>
    <dbReference type="NCBI Taxonomy" id="2510978"/>
    <lineage>
        <taxon>Bacteria</taxon>
        <taxon>Bacillati</taxon>
        <taxon>Actinomycetota</taxon>
        <taxon>Actinomycetes</taxon>
        <taxon>Pseudonocardiales</taxon>
        <taxon>Pseudonocardiaceae</taxon>
        <taxon>Amycolatopsis</taxon>
    </lineage>
</organism>
<protein>
    <submittedName>
        <fullName evidence="5">Transcriptional regulator</fullName>
    </submittedName>
</protein>
<dbReference type="OrthoDB" id="3268605at2"/>
<gene>
    <name evidence="5" type="ORF">EWH70_33495</name>
</gene>
<evidence type="ECO:0000256" key="2">
    <source>
        <dbReference type="ARBA" id="ARBA00023125"/>
    </source>
</evidence>
<feature type="domain" description="HTH arsR-type" evidence="4">
    <location>
        <begin position="15"/>
        <end position="109"/>
    </location>
</feature>
<dbReference type="EMBL" id="SFCC01000023">
    <property type="protein sequence ID" value="RZQ59510.1"/>
    <property type="molecule type" value="Genomic_DNA"/>
</dbReference>
<evidence type="ECO:0000313" key="5">
    <source>
        <dbReference type="EMBL" id="RZQ59510.1"/>
    </source>
</evidence>
<dbReference type="InterPro" id="IPR036390">
    <property type="entry name" value="WH_DNA-bd_sf"/>
</dbReference>
<dbReference type="InterPro" id="IPR051011">
    <property type="entry name" value="Metal_resp_trans_reg"/>
</dbReference>
<keyword evidence="1" id="KW-0805">Transcription regulation</keyword>
<sequence>MGHEAPGHARPRGQLDAADAIVVADTLQALATPSRLRILTRLREGPASVGELAESVEMETSAVSHQLRLLRNLGLVTNTRHGRSIVYRLYDTHVAMLLDEAIYHIEHLRLGLRDDSPLPPADEPELAER</sequence>
<reference evidence="5 6" key="1">
    <citation type="submission" date="2019-02" db="EMBL/GenBank/DDBJ databases">
        <title>Draft genome sequence of Amycolatopsis sp. 8-3EHSu isolated from roots of Suaeda maritima.</title>
        <authorList>
            <person name="Duangmal K."/>
            <person name="Chantavorakit T."/>
        </authorList>
    </citation>
    <scope>NUCLEOTIDE SEQUENCE [LARGE SCALE GENOMIC DNA]</scope>
    <source>
        <strain evidence="5 6">8-3EHSu</strain>
    </source>
</reference>
<dbReference type="InterPro" id="IPR001845">
    <property type="entry name" value="HTH_ArsR_DNA-bd_dom"/>
</dbReference>
<dbReference type="SUPFAM" id="SSF46785">
    <property type="entry name" value="Winged helix' DNA-binding domain"/>
    <property type="match status" value="1"/>
</dbReference>
<dbReference type="PANTHER" id="PTHR43132:SF6">
    <property type="entry name" value="HTH-TYPE TRANSCRIPTIONAL REPRESSOR CZRA"/>
    <property type="match status" value="1"/>
</dbReference>
<keyword evidence="3" id="KW-0804">Transcription</keyword>
<dbReference type="PRINTS" id="PR00778">
    <property type="entry name" value="HTHARSR"/>
</dbReference>
<accession>A0A4Q7IX53</accession>
<dbReference type="InterPro" id="IPR011991">
    <property type="entry name" value="ArsR-like_HTH"/>
</dbReference>
<evidence type="ECO:0000259" key="4">
    <source>
        <dbReference type="PROSITE" id="PS50987"/>
    </source>
</evidence>
<evidence type="ECO:0000256" key="3">
    <source>
        <dbReference type="ARBA" id="ARBA00023163"/>
    </source>
</evidence>
<evidence type="ECO:0000313" key="6">
    <source>
        <dbReference type="Proteomes" id="UP000292003"/>
    </source>
</evidence>
<dbReference type="GO" id="GO:0003677">
    <property type="term" value="F:DNA binding"/>
    <property type="evidence" value="ECO:0007669"/>
    <property type="project" value="UniProtKB-KW"/>
</dbReference>
<evidence type="ECO:0000256" key="1">
    <source>
        <dbReference type="ARBA" id="ARBA00023015"/>
    </source>
</evidence>
<dbReference type="NCBIfam" id="NF033788">
    <property type="entry name" value="HTH_metalloreg"/>
    <property type="match status" value="1"/>
</dbReference>
<dbReference type="RefSeq" id="WP_130479608.1">
    <property type="nucleotide sequence ID" value="NZ_SFCC01000023.1"/>
</dbReference>
<dbReference type="Gene3D" id="1.10.10.10">
    <property type="entry name" value="Winged helix-like DNA-binding domain superfamily/Winged helix DNA-binding domain"/>
    <property type="match status" value="1"/>
</dbReference>
<dbReference type="PROSITE" id="PS50987">
    <property type="entry name" value="HTH_ARSR_2"/>
    <property type="match status" value="1"/>
</dbReference>
<comment type="caution">
    <text evidence="5">The sequence shown here is derived from an EMBL/GenBank/DDBJ whole genome shotgun (WGS) entry which is preliminary data.</text>
</comment>
<name>A0A4Q7IX53_9PSEU</name>
<dbReference type="AlphaFoldDB" id="A0A4Q7IX53"/>
<dbReference type="InterPro" id="IPR036388">
    <property type="entry name" value="WH-like_DNA-bd_sf"/>
</dbReference>
<dbReference type="GO" id="GO:0003700">
    <property type="term" value="F:DNA-binding transcription factor activity"/>
    <property type="evidence" value="ECO:0007669"/>
    <property type="project" value="InterPro"/>
</dbReference>
<keyword evidence="2" id="KW-0238">DNA-binding</keyword>